<feature type="compositionally biased region" description="Polar residues" evidence="1">
    <location>
        <begin position="656"/>
        <end position="681"/>
    </location>
</feature>
<feature type="compositionally biased region" description="Basic and acidic residues" evidence="1">
    <location>
        <begin position="593"/>
        <end position="604"/>
    </location>
</feature>
<accession>A0A803LIN5</accession>
<feature type="compositionally biased region" description="Low complexity" evidence="1">
    <location>
        <begin position="92"/>
        <end position="105"/>
    </location>
</feature>
<dbReference type="SUPFAM" id="SSF54236">
    <property type="entry name" value="Ubiquitin-like"/>
    <property type="match status" value="1"/>
</dbReference>
<feature type="region of interest" description="Disordered" evidence="1">
    <location>
        <begin position="697"/>
        <end position="731"/>
    </location>
</feature>
<reference evidence="3" key="1">
    <citation type="journal article" date="2017" name="Nature">
        <title>The genome of Chenopodium quinoa.</title>
        <authorList>
            <person name="Jarvis D.E."/>
            <person name="Ho Y.S."/>
            <person name="Lightfoot D.J."/>
            <person name="Schmoeckel S.M."/>
            <person name="Li B."/>
            <person name="Borm T.J.A."/>
            <person name="Ohyanagi H."/>
            <person name="Mineta K."/>
            <person name="Michell C.T."/>
            <person name="Saber N."/>
            <person name="Kharbatia N.M."/>
            <person name="Rupper R.R."/>
            <person name="Sharp A.R."/>
            <person name="Dally N."/>
            <person name="Boughton B.A."/>
            <person name="Woo Y.H."/>
            <person name="Gao G."/>
            <person name="Schijlen E.G.W.M."/>
            <person name="Guo X."/>
            <person name="Momin A.A."/>
            <person name="Negrao S."/>
            <person name="Al-Babili S."/>
            <person name="Gehring C."/>
            <person name="Roessner U."/>
            <person name="Jung C."/>
            <person name="Murphy K."/>
            <person name="Arold S.T."/>
            <person name="Gojobori T."/>
            <person name="van der Linden C.G."/>
            <person name="van Loo E.N."/>
            <person name="Jellen E.N."/>
            <person name="Maughan P.J."/>
            <person name="Tester M."/>
        </authorList>
    </citation>
    <scope>NUCLEOTIDE SEQUENCE [LARGE SCALE GENOMIC DNA]</scope>
    <source>
        <strain evidence="3">cv. PI 614886</strain>
    </source>
</reference>
<feature type="domain" description="Ubiquitin-like" evidence="2">
    <location>
        <begin position="20"/>
        <end position="95"/>
    </location>
</feature>
<proteinExistence type="predicted"/>
<name>A0A803LIN5_CHEQI</name>
<keyword evidence="4" id="KW-1185">Reference proteome</keyword>
<feature type="compositionally biased region" description="Low complexity" evidence="1">
    <location>
        <begin position="203"/>
        <end position="212"/>
    </location>
</feature>
<evidence type="ECO:0000259" key="2">
    <source>
        <dbReference type="PROSITE" id="PS50053"/>
    </source>
</evidence>
<evidence type="ECO:0000313" key="4">
    <source>
        <dbReference type="Proteomes" id="UP000596660"/>
    </source>
</evidence>
<gene>
    <name evidence="3" type="primary">LOC110721628</name>
</gene>
<dbReference type="PROSITE" id="PS50053">
    <property type="entry name" value="UBIQUITIN_2"/>
    <property type="match status" value="1"/>
</dbReference>
<dbReference type="EnsemblPlants" id="AUR62013832-RA">
    <property type="protein sequence ID" value="AUR62013832-RA:cds"/>
    <property type="gene ID" value="AUR62013832"/>
</dbReference>
<feature type="region of interest" description="Disordered" evidence="1">
    <location>
        <begin position="539"/>
        <end position="681"/>
    </location>
</feature>
<dbReference type="Proteomes" id="UP000596660">
    <property type="component" value="Unplaced"/>
</dbReference>
<dbReference type="InterPro" id="IPR019956">
    <property type="entry name" value="Ubiquitin_dom"/>
</dbReference>
<dbReference type="InterPro" id="IPR019954">
    <property type="entry name" value="Ubiquitin_CS"/>
</dbReference>
<dbReference type="GO" id="GO:0031593">
    <property type="term" value="F:polyubiquitin modification-dependent protein binding"/>
    <property type="evidence" value="ECO:0007669"/>
    <property type="project" value="TreeGrafter"/>
</dbReference>
<dbReference type="PRINTS" id="PR00348">
    <property type="entry name" value="UBIQUITIN"/>
</dbReference>
<dbReference type="RefSeq" id="XP_021756507.1">
    <property type="nucleotide sequence ID" value="XM_021900815.1"/>
</dbReference>
<dbReference type="PANTHER" id="PTHR15204:SF5">
    <property type="entry name" value="LARGE PROLINE-RICH PROTEIN BAG6 ISOFORM X1"/>
    <property type="match status" value="1"/>
</dbReference>
<dbReference type="FunFam" id="3.10.20.90:FF:000154">
    <property type="entry name" value="Large proline-rich protein BAG6"/>
    <property type="match status" value="1"/>
</dbReference>
<dbReference type="OrthoDB" id="267397at2759"/>
<dbReference type="InterPro" id="IPR029071">
    <property type="entry name" value="Ubiquitin-like_domsf"/>
</dbReference>
<reference evidence="3" key="2">
    <citation type="submission" date="2021-03" db="UniProtKB">
        <authorList>
            <consortium name="EnsemblPlants"/>
        </authorList>
    </citation>
    <scope>IDENTIFICATION</scope>
</reference>
<feature type="region of interest" description="Disordered" evidence="1">
    <location>
        <begin position="90"/>
        <end position="124"/>
    </location>
</feature>
<organism evidence="3 4">
    <name type="scientific">Chenopodium quinoa</name>
    <name type="common">Quinoa</name>
    <dbReference type="NCBI Taxonomy" id="63459"/>
    <lineage>
        <taxon>Eukaryota</taxon>
        <taxon>Viridiplantae</taxon>
        <taxon>Streptophyta</taxon>
        <taxon>Embryophyta</taxon>
        <taxon>Tracheophyta</taxon>
        <taxon>Spermatophyta</taxon>
        <taxon>Magnoliopsida</taxon>
        <taxon>eudicotyledons</taxon>
        <taxon>Gunneridae</taxon>
        <taxon>Pentapetalae</taxon>
        <taxon>Caryophyllales</taxon>
        <taxon>Chenopodiaceae</taxon>
        <taxon>Chenopodioideae</taxon>
        <taxon>Atripliceae</taxon>
        <taxon>Chenopodium</taxon>
    </lineage>
</organism>
<dbReference type="GO" id="GO:0071818">
    <property type="term" value="C:BAT3 complex"/>
    <property type="evidence" value="ECO:0007669"/>
    <property type="project" value="TreeGrafter"/>
</dbReference>
<dbReference type="PROSITE" id="PS00299">
    <property type="entry name" value="UBIQUITIN_1"/>
    <property type="match status" value="1"/>
</dbReference>
<feature type="compositionally biased region" description="Polar residues" evidence="1">
    <location>
        <begin position="710"/>
        <end position="731"/>
    </location>
</feature>
<evidence type="ECO:0000256" key="1">
    <source>
        <dbReference type="SAM" id="MobiDB-lite"/>
    </source>
</evidence>
<dbReference type="KEGG" id="cqi:110721628"/>
<sequence>MAEQPSMEGASTSGAPDSTLDLNIKTLDSQMYNFQVDKNMLVSSFKGIIADKVGVPVGQQRLIFRGKVLKDEHVLSEYHVESGDTLHLVERQPTQPQTSSGTGSTDAAGNIGTQGIDGSAGLPRNRVGQISHSVVLGTLNVGDQGEGGASDLSRVIGAVLNSLGVGNQTTNATFGAPNTAAANPSGPLPQGNDTEQSQGGNGSQSQAGNQTQFGQPFLSQPFHVPLAGISIPPPSLNMPIPDSLNTLSEFISRMEGFLSQNGYQPSASPSGLADQPATELPSNSRGLPTPEALSIVLRRAERLLSGLAAASLSHIAGRLEQESGSTDASVRSQIQSESVQVGLTMQHLGALLLELGRTILMLRMGQSPAEAVVNTGHAVYISPSGPNPIMVQPFPHQTSPLFSAPAVATPNTGTSVPVGIIGSAPRQINIHIHAGTSLSPVVSAVGARAAGGEGAQGERGGVSASGDSGATRVFPVRNVIAATVPSRTATVAVSPIPTTSQPIGVVSTSSSPDAASFSSVISQVNSQIRNLLENMRRDNQTTPGQQENPVVPNSAAGSGGDNADTTDPSQTIHSESSGEAHESHLGSVSGQQAEKDLTECRESVQSDSSKSNEESAYMAERSPSCKSGELADKSTGAKEVPLGLGGGLQPKRRSRQSQMHPVSGEAGTSSSPDQSQEARISGQQILQSLASRSIAGRSSLADPGSGQTGQGFEQSMTGTQTSAQGSDGQLDVTGTMSQLLQSPALNGLLSGVAQQTGVGSPDVLRNMLQQFTQNPAMRNTVNQLAQQVDTEEMRNMFSGMGSGEDGTLDFSSMIQQMMPVVSQVLGGGSVQNEQLRNMMPQLMPQPNDRSLEDTSFRPVSRNNIQEAVQRIDLHSPSQDIFRSMAQNAAEIAETTGRNVIDELCSNQDLVNQFVEMLRCDLRRHLQDNSA</sequence>
<dbReference type="OMA" id="MRNTINQ"/>
<evidence type="ECO:0000313" key="3">
    <source>
        <dbReference type="EnsemblPlants" id="AUR62013832-RA:cds"/>
    </source>
</evidence>
<dbReference type="Pfam" id="PF00240">
    <property type="entry name" value="ubiquitin"/>
    <property type="match status" value="1"/>
</dbReference>
<dbReference type="InterPro" id="IPR000626">
    <property type="entry name" value="Ubiquitin-like_dom"/>
</dbReference>
<dbReference type="SMART" id="SM00213">
    <property type="entry name" value="UBQ"/>
    <property type="match status" value="1"/>
</dbReference>
<feature type="region of interest" description="Disordered" evidence="1">
    <location>
        <begin position="174"/>
        <end position="217"/>
    </location>
</feature>
<dbReference type="GO" id="GO:0036503">
    <property type="term" value="P:ERAD pathway"/>
    <property type="evidence" value="ECO:0007669"/>
    <property type="project" value="TreeGrafter"/>
</dbReference>
<dbReference type="AlphaFoldDB" id="A0A803LIN5"/>
<feature type="region of interest" description="Disordered" evidence="1">
    <location>
        <begin position="261"/>
        <end position="289"/>
    </location>
</feature>
<dbReference type="PANTHER" id="PTHR15204">
    <property type="entry name" value="LARGE PROLINE-RICH PROTEIN BAG6"/>
    <property type="match status" value="1"/>
</dbReference>
<dbReference type="GeneID" id="110721628"/>
<dbReference type="Gene3D" id="3.10.20.90">
    <property type="entry name" value="Phosphatidylinositol 3-kinase Catalytic Subunit, Chain A, domain 1"/>
    <property type="match status" value="1"/>
</dbReference>
<dbReference type="Gramene" id="AUR62013832-RA">
    <property type="protein sequence ID" value="AUR62013832-RA:cds"/>
    <property type="gene ID" value="AUR62013832"/>
</dbReference>
<feature type="compositionally biased region" description="Polar residues" evidence="1">
    <location>
        <begin position="563"/>
        <end position="572"/>
    </location>
</feature>
<dbReference type="GO" id="GO:0051787">
    <property type="term" value="F:misfolded protein binding"/>
    <property type="evidence" value="ECO:0007669"/>
    <property type="project" value="TreeGrafter"/>
</dbReference>
<protein>
    <recommendedName>
        <fullName evidence="2">Ubiquitin-like domain-containing protein</fullName>
    </recommendedName>
</protein>